<evidence type="ECO:0000313" key="2">
    <source>
        <dbReference type="EMBL" id="KAK8761507.1"/>
    </source>
</evidence>
<reference evidence="2 3" key="1">
    <citation type="journal article" date="2023" name="Arcadia Sci">
        <title>De novo assembly of a long-read Amblyomma americanum tick genome.</title>
        <authorList>
            <person name="Chou S."/>
            <person name="Poskanzer K.E."/>
            <person name="Rollins M."/>
            <person name="Thuy-Boun P.S."/>
        </authorList>
    </citation>
    <scope>NUCLEOTIDE SEQUENCE [LARGE SCALE GENOMIC DNA]</scope>
    <source>
        <strain evidence="2">F_SG_1</strain>
        <tissue evidence="2">Salivary glands</tissue>
    </source>
</reference>
<dbReference type="Pfam" id="PF08997">
    <property type="entry name" value="UCR_6-4kD"/>
    <property type="match status" value="1"/>
</dbReference>
<dbReference type="GO" id="GO:0006122">
    <property type="term" value="P:mitochondrial electron transport, ubiquinol to cytochrome c"/>
    <property type="evidence" value="ECO:0007669"/>
    <property type="project" value="InterPro"/>
</dbReference>
<comment type="caution">
    <text evidence="2">The sequence shown here is derived from an EMBL/GenBank/DDBJ whole genome shotgun (WGS) entry which is preliminary data.</text>
</comment>
<evidence type="ECO:0000313" key="3">
    <source>
        <dbReference type="Proteomes" id="UP001321473"/>
    </source>
</evidence>
<dbReference type="InterPro" id="IPR029027">
    <property type="entry name" value="Single_a-helix_sf"/>
</dbReference>
<dbReference type="SUPFAM" id="SSF81518">
    <property type="entry name" value="Subunit XI (6.4 kDa protein) of cytochrome bc1 complex (Ubiquinol-cytochrome c reductase)"/>
    <property type="match status" value="1"/>
</dbReference>
<dbReference type="InterPro" id="IPR015089">
    <property type="entry name" value="UQCR"/>
</dbReference>
<dbReference type="AlphaFoldDB" id="A0AAQ4DGB7"/>
<proteinExistence type="predicted"/>
<feature type="region of interest" description="Disordered" evidence="1">
    <location>
        <begin position="1"/>
        <end position="28"/>
    </location>
</feature>
<dbReference type="Proteomes" id="UP001321473">
    <property type="component" value="Unassembled WGS sequence"/>
</dbReference>
<dbReference type="GO" id="GO:0005739">
    <property type="term" value="C:mitochondrion"/>
    <property type="evidence" value="ECO:0007669"/>
    <property type="project" value="GOC"/>
</dbReference>
<keyword evidence="3" id="KW-1185">Reference proteome</keyword>
<evidence type="ECO:0000256" key="1">
    <source>
        <dbReference type="SAM" id="MobiDB-lite"/>
    </source>
</evidence>
<protein>
    <submittedName>
        <fullName evidence="2">Uncharacterized protein</fullName>
    </submittedName>
</protein>
<accession>A0AAQ4DGB7</accession>
<dbReference type="EMBL" id="JARKHS020031079">
    <property type="protein sequence ID" value="KAK8761507.1"/>
    <property type="molecule type" value="Genomic_DNA"/>
</dbReference>
<organism evidence="2 3">
    <name type="scientific">Amblyomma americanum</name>
    <name type="common">Lone star tick</name>
    <dbReference type="NCBI Taxonomy" id="6943"/>
    <lineage>
        <taxon>Eukaryota</taxon>
        <taxon>Metazoa</taxon>
        <taxon>Ecdysozoa</taxon>
        <taxon>Arthropoda</taxon>
        <taxon>Chelicerata</taxon>
        <taxon>Arachnida</taxon>
        <taxon>Acari</taxon>
        <taxon>Parasitiformes</taxon>
        <taxon>Ixodida</taxon>
        <taxon>Ixodoidea</taxon>
        <taxon>Ixodidae</taxon>
        <taxon>Amblyomminae</taxon>
        <taxon>Amblyomma</taxon>
    </lineage>
</organism>
<dbReference type="Gene3D" id="1.20.5.220">
    <property type="match status" value="1"/>
</dbReference>
<sequence>MNAAARPAGSTLLREGEKGELGVSDSLSTNWPTIKQTMVHPPLYPIGPRLIQLFKAWSGSAAVYGATGAVAITYFTERNRQLIG</sequence>
<gene>
    <name evidence="2" type="ORF">V5799_027228</name>
</gene>
<name>A0AAQ4DGB7_AMBAM</name>